<keyword evidence="1" id="KW-0472">Membrane</keyword>
<dbReference type="InterPro" id="IPR001304">
    <property type="entry name" value="C-type_lectin-like"/>
</dbReference>
<dbReference type="SUPFAM" id="SSF56436">
    <property type="entry name" value="C-type lectin-like"/>
    <property type="match status" value="1"/>
</dbReference>
<evidence type="ECO:0000256" key="1">
    <source>
        <dbReference type="SAM" id="Phobius"/>
    </source>
</evidence>
<keyword evidence="1" id="KW-1133">Transmembrane helix</keyword>
<dbReference type="InterPro" id="IPR016186">
    <property type="entry name" value="C-type_lectin-like/link_sf"/>
</dbReference>
<dbReference type="Gene3D" id="3.10.100.10">
    <property type="entry name" value="Mannose-Binding Protein A, subunit A"/>
    <property type="match status" value="1"/>
</dbReference>
<dbReference type="EMBL" id="JAXCGZ010022788">
    <property type="protein sequence ID" value="KAK7024231.1"/>
    <property type="molecule type" value="Genomic_DNA"/>
</dbReference>
<protein>
    <recommendedName>
        <fullName evidence="2">C-type lectin domain-containing protein</fullName>
    </recommendedName>
</protein>
<sequence length="207" mass="23723">MAGTRTRGKCPFEWAQTPSGTCYYFAEHNATWREGRAYCRNQGATMLDIHSNQEKEFITERMVGSSWLGLRRKNDEMEFKWISGAKMNYTQWEELSITAPAREAECALMGMNGLWVYEPCERNHGDGDEDLSPEAYVICEYLPVYNPFVLIGPVVISCGLIVLVLSIEICIRRKEFKEKNPEVMIDDEDEDIRHVSLTCLCRVCLSG</sequence>
<dbReference type="InterPro" id="IPR016187">
    <property type="entry name" value="CTDL_fold"/>
</dbReference>
<evidence type="ECO:0000313" key="3">
    <source>
        <dbReference type="EMBL" id="KAK7024231.1"/>
    </source>
</evidence>
<organism evidence="3 4">
    <name type="scientific">Halocaridina rubra</name>
    <name type="common">Hawaiian red shrimp</name>
    <dbReference type="NCBI Taxonomy" id="373956"/>
    <lineage>
        <taxon>Eukaryota</taxon>
        <taxon>Metazoa</taxon>
        <taxon>Ecdysozoa</taxon>
        <taxon>Arthropoda</taxon>
        <taxon>Crustacea</taxon>
        <taxon>Multicrustacea</taxon>
        <taxon>Malacostraca</taxon>
        <taxon>Eumalacostraca</taxon>
        <taxon>Eucarida</taxon>
        <taxon>Decapoda</taxon>
        <taxon>Pleocyemata</taxon>
        <taxon>Caridea</taxon>
        <taxon>Atyoidea</taxon>
        <taxon>Atyidae</taxon>
        <taxon>Halocaridina</taxon>
    </lineage>
</organism>
<dbReference type="AlphaFoldDB" id="A0AAN8WG13"/>
<dbReference type="InterPro" id="IPR050828">
    <property type="entry name" value="C-type_lectin/matrix_domain"/>
</dbReference>
<dbReference type="PANTHER" id="PTHR45710:SF26">
    <property type="entry name" value="RH26557P"/>
    <property type="match status" value="1"/>
</dbReference>
<proteinExistence type="predicted"/>
<keyword evidence="1" id="KW-0812">Transmembrane</keyword>
<reference evidence="3 4" key="1">
    <citation type="submission" date="2023-11" db="EMBL/GenBank/DDBJ databases">
        <title>Halocaridina rubra genome assembly.</title>
        <authorList>
            <person name="Smith C."/>
        </authorList>
    </citation>
    <scope>NUCLEOTIDE SEQUENCE [LARGE SCALE GENOMIC DNA]</scope>
    <source>
        <strain evidence="3">EP-1</strain>
        <tissue evidence="3">Whole</tissue>
    </source>
</reference>
<keyword evidence="4" id="KW-1185">Reference proteome</keyword>
<name>A0AAN8WG13_HALRR</name>
<dbReference type="PROSITE" id="PS50041">
    <property type="entry name" value="C_TYPE_LECTIN_2"/>
    <property type="match status" value="1"/>
</dbReference>
<dbReference type="SMART" id="SM00034">
    <property type="entry name" value="CLECT"/>
    <property type="match status" value="1"/>
</dbReference>
<evidence type="ECO:0000313" key="4">
    <source>
        <dbReference type="Proteomes" id="UP001381693"/>
    </source>
</evidence>
<dbReference type="CDD" id="cd00037">
    <property type="entry name" value="CLECT"/>
    <property type="match status" value="1"/>
</dbReference>
<comment type="caution">
    <text evidence="3">The sequence shown here is derived from an EMBL/GenBank/DDBJ whole genome shotgun (WGS) entry which is preliminary data.</text>
</comment>
<feature type="domain" description="C-type lectin" evidence="2">
    <location>
        <begin position="18"/>
        <end position="122"/>
    </location>
</feature>
<dbReference type="Pfam" id="PF00059">
    <property type="entry name" value="Lectin_C"/>
    <property type="match status" value="1"/>
</dbReference>
<gene>
    <name evidence="3" type="ORF">SK128_027838</name>
</gene>
<dbReference type="Proteomes" id="UP001381693">
    <property type="component" value="Unassembled WGS sequence"/>
</dbReference>
<dbReference type="PANTHER" id="PTHR45710">
    <property type="entry name" value="C-TYPE LECTIN DOMAIN-CONTAINING PROTEIN 180"/>
    <property type="match status" value="1"/>
</dbReference>
<feature type="transmembrane region" description="Helical" evidence="1">
    <location>
        <begin position="148"/>
        <end position="171"/>
    </location>
</feature>
<accession>A0AAN8WG13</accession>
<evidence type="ECO:0000259" key="2">
    <source>
        <dbReference type="PROSITE" id="PS50041"/>
    </source>
</evidence>